<dbReference type="SUPFAM" id="SSF51905">
    <property type="entry name" value="FAD/NAD(P)-binding domain"/>
    <property type="match status" value="1"/>
</dbReference>
<dbReference type="InterPro" id="IPR050464">
    <property type="entry name" value="Zeta_carotene_desat/Oxidored"/>
</dbReference>
<evidence type="ECO:0000256" key="1">
    <source>
        <dbReference type="SAM" id="MobiDB-lite"/>
    </source>
</evidence>
<organism evidence="3 4">
    <name type="scientific">Symbiochloris irregularis</name>
    <dbReference type="NCBI Taxonomy" id="706552"/>
    <lineage>
        <taxon>Eukaryota</taxon>
        <taxon>Viridiplantae</taxon>
        <taxon>Chlorophyta</taxon>
        <taxon>core chlorophytes</taxon>
        <taxon>Trebouxiophyceae</taxon>
        <taxon>Trebouxiales</taxon>
        <taxon>Trebouxiaceae</taxon>
        <taxon>Symbiochloris</taxon>
    </lineage>
</organism>
<keyword evidence="4" id="KW-1185">Reference proteome</keyword>
<protein>
    <recommendedName>
        <fullName evidence="2">Amine oxidase domain-containing protein</fullName>
    </recommendedName>
</protein>
<feature type="compositionally biased region" description="Low complexity" evidence="1">
    <location>
        <begin position="196"/>
        <end position="221"/>
    </location>
</feature>
<evidence type="ECO:0000259" key="2">
    <source>
        <dbReference type="Pfam" id="PF01593"/>
    </source>
</evidence>
<dbReference type="Pfam" id="PF01593">
    <property type="entry name" value="Amino_oxidase"/>
    <property type="match status" value="1"/>
</dbReference>
<dbReference type="Proteomes" id="UP001465755">
    <property type="component" value="Unassembled WGS sequence"/>
</dbReference>
<accession>A0AAW1NPP4</accession>
<dbReference type="GO" id="GO:0016491">
    <property type="term" value="F:oxidoreductase activity"/>
    <property type="evidence" value="ECO:0007669"/>
    <property type="project" value="InterPro"/>
</dbReference>
<name>A0AAW1NPP4_9CHLO</name>
<dbReference type="InterPro" id="IPR036188">
    <property type="entry name" value="FAD/NAD-bd_sf"/>
</dbReference>
<evidence type="ECO:0000313" key="3">
    <source>
        <dbReference type="EMBL" id="KAK9789753.1"/>
    </source>
</evidence>
<dbReference type="PANTHER" id="PTHR42923:SF46">
    <property type="entry name" value="AMINE OXIDASE"/>
    <property type="match status" value="1"/>
</dbReference>
<evidence type="ECO:0000313" key="4">
    <source>
        <dbReference type="Proteomes" id="UP001465755"/>
    </source>
</evidence>
<dbReference type="Gene3D" id="3.50.50.60">
    <property type="entry name" value="FAD/NAD(P)-binding domain"/>
    <property type="match status" value="1"/>
</dbReference>
<dbReference type="EMBL" id="JALJOQ010000203">
    <property type="protein sequence ID" value="KAK9789753.1"/>
    <property type="molecule type" value="Genomic_DNA"/>
</dbReference>
<dbReference type="InterPro" id="IPR002937">
    <property type="entry name" value="Amino_oxidase"/>
</dbReference>
<comment type="caution">
    <text evidence="3">The sequence shown here is derived from an EMBL/GenBank/DDBJ whole genome shotgun (WGS) entry which is preliminary data.</text>
</comment>
<dbReference type="AlphaFoldDB" id="A0AAW1NPP4"/>
<reference evidence="3 4" key="1">
    <citation type="journal article" date="2024" name="Nat. Commun.">
        <title>Phylogenomics reveals the evolutionary origins of lichenization in chlorophyte algae.</title>
        <authorList>
            <person name="Puginier C."/>
            <person name="Libourel C."/>
            <person name="Otte J."/>
            <person name="Skaloud P."/>
            <person name="Haon M."/>
            <person name="Grisel S."/>
            <person name="Petersen M."/>
            <person name="Berrin J.G."/>
            <person name="Delaux P.M."/>
            <person name="Dal Grande F."/>
            <person name="Keller J."/>
        </authorList>
    </citation>
    <scope>NUCLEOTIDE SEQUENCE [LARGE SCALE GENOMIC DNA]</scope>
    <source>
        <strain evidence="3 4">SAG 2036</strain>
    </source>
</reference>
<feature type="region of interest" description="Disordered" evidence="1">
    <location>
        <begin position="76"/>
        <end position="255"/>
    </location>
</feature>
<gene>
    <name evidence="3" type="ORF">WJX73_009732</name>
</gene>
<feature type="domain" description="Amine oxidase" evidence="2">
    <location>
        <begin position="276"/>
        <end position="732"/>
    </location>
</feature>
<feature type="compositionally biased region" description="Low complexity" evidence="1">
    <location>
        <begin position="143"/>
        <end position="152"/>
    </location>
</feature>
<sequence length="777" mass="83331">MAAASSQDDALQLPCSPPRLRLRDRMGSLEDAIDSDMLRFDGFTVSPLGPSGEGTVAWLAVSSFSPVKRDLNSDFGTPTCPDAPAADSKPLPTPGIIKQLRAGPTRLKPPSESSHYFAGTGQAAAVPKRGRAAPPAVDKRGAAARSKGSASGTAIPSAPAATHASAISSVPGVSKADAPSAIPRGPAMPHSVPSLAAAGADRSGAASAHHQQQQQQQQQQQPCKLPARRANPAAQPVRSRRRSVTPEASPGASWEKMLASTDDIVAFKGTGKGGWAGFGAAKHLTQEGYAVTLVDGSPNPGGLSAGWRTPQGRAVEAGIKGFWYQYHNIFALVRELGIEWPFTDWETSGFWSPQGLDIEAPVFSAKPRLPTMLGQFVHTFSLFRTLSLADRATMVPLLQCIFDYESSPEAYERYDRMTARELFVRYGVSQRLYEGFLKPLLLVGMFAPPEELSAASMLDTFYFYTLAHQADFDICWCKGSVSERIFDPLIARITEQGGKIRGQRFVTNVLVGDTGTVAGVEVRQPKKGGGLGKAEVLEADAVVFAVGINGMQKLVSGCPALASRPEFARVMDLRSIDAIAVRLWYDQRLKTRFPANVLNGFEASAGGTFFNLTELQEEYQNEEGTVIAADFYHANQLLPLSDDEIIAKVHNNLVTCEPAFAGAKVVDGKVLKFAGAVTHFSPGSHANRPLQTCSFPNAFLAGDWVKGVPHGAKGLSQERAYVTGLRAANLVIDRLGRGRHAHIRDTEADEPHLALGKNLYKAVRGGIDRLGIPQPFL</sequence>
<dbReference type="PANTHER" id="PTHR42923">
    <property type="entry name" value="PROTOPORPHYRINOGEN OXIDASE"/>
    <property type="match status" value="1"/>
</dbReference>
<proteinExistence type="predicted"/>